<comment type="caution">
    <text evidence="1">The sequence shown here is derived from an EMBL/GenBank/DDBJ whole genome shotgun (WGS) entry which is preliminary data.</text>
</comment>
<accession>A0ACB7J6S3</accession>
<protein>
    <submittedName>
        <fullName evidence="1">Uncharacterized protein</fullName>
    </submittedName>
</protein>
<organism evidence="1 2">
    <name type="scientific">Pleurotus cornucopiae</name>
    <name type="common">Cornucopia mushroom</name>
    <dbReference type="NCBI Taxonomy" id="5321"/>
    <lineage>
        <taxon>Eukaryota</taxon>
        <taxon>Fungi</taxon>
        <taxon>Dikarya</taxon>
        <taxon>Basidiomycota</taxon>
        <taxon>Agaricomycotina</taxon>
        <taxon>Agaricomycetes</taxon>
        <taxon>Agaricomycetidae</taxon>
        <taxon>Agaricales</taxon>
        <taxon>Pleurotineae</taxon>
        <taxon>Pleurotaceae</taxon>
        <taxon>Pleurotus</taxon>
    </lineage>
</organism>
<sequence length="356" mass="39371">MASSPPSDLGLDSKLGAAFLGNTAAAIFYGITSVQTYIFFRSSENDRRTFKALILFLWILDTLHLALVTHALYFYMITNFANPEAVVVPSWSILAQVYVTCISDLIVRGVFARRVWLLSGKKYFLVILIAVFSLLTAIVGFGKSSNMNELQLELTNWPALTPVFASKAFELGSFLAFQSISWMMYTALSSGVASDVVIAVSLVTALLRSRTGFKRADSLVNTLMLYTINTGLFTTFVPVSESLCILTCIASLCTGLCFITYAIWPAELIFMGFYFCLSALYLNALLATLNARSSLRDKQHGVSTVPLELNTWNTGSVVSKYPSHIVPSHDENSRHNSNLPRQQLIITVDQKIETTR</sequence>
<dbReference type="EMBL" id="WQMT02000003">
    <property type="protein sequence ID" value="KAG9225088.1"/>
    <property type="molecule type" value="Genomic_DNA"/>
</dbReference>
<evidence type="ECO:0000313" key="2">
    <source>
        <dbReference type="Proteomes" id="UP000824881"/>
    </source>
</evidence>
<proteinExistence type="predicted"/>
<evidence type="ECO:0000313" key="1">
    <source>
        <dbReference type="EMBL" id="KAG9225088.1"/>
    </source>
</evidence>
<dbReference type="Proteomes" id="UP000824881">
    <property type="component" value="Unassembled WGS sequence"/>
</dbReference>
<gene>
    <name evidence="1" type="ORF">CCMSSC00406_0008748</name>
</gene>
<keyword evidence="2" id="KW-1185">Reference proteome</keyword>
<reference evidence="1 2" key="1">
    <citation type="journal article" date="2021" name="Appl. Environ. Microbiol.">
        <title>Genetic linkage and physical mapping for an oyster mushroom Pleurotus cornucopiae and QTL analysis for the trait cap color.</title>
        <authorList>
            <person name="Zhang Y."/>
            <person name="Gao W."/>
            <person name="Sonnenberg A."/>
            <person name="Chen Q."/>
            <person name="Zhang J."/>
            <person name="Huang C."/>
        </authorList>
    </citation>
    <scope>NUCLEOTIDE SEQUENCE [LARGE SCALE GENOMIC DNA]</scope>
    <source>
        <strain evidence="1">CCMSSC00406</strain>
    </source>
</reference>
<name>A0ACB7J6S3_PLECO</name>